<organism evidence="1 2">
    <name type="scientific">Araneus ventricosus</name>
    <name type="common">Orbweaver spider</name>
    <name type="synonym">Epeira ventricosa</name>
    <dbReference type="NCBI Taxonomy" id="182803"/>
    <lineage>
        <taxon>Eukaryota</taxon>
        <taxon>Metazoa</taxon>
        <taxon>Ecdysozoa</taxon>
        <taxon>Arthropoda</taxon>
        <taxon>Chelicerata</taxon>
        <taxon>Arachnida</taxon>
        <taxon>Araneae</taxon>
        <taxon>Araneomorphae</taxon>
        <taxon>Entelegynae</taxon>
        <taxon>Araneoidea</taxon>
        <taxon>Araneidae</taxon>
        <taxon>Araneus</taxon>
    </lineage>
</organism>
<dbReference type="Proteomes" id="UP000499080">
    <property type="component" value="Unassembled WGS sequence"/>
</dbReference>
<comment type="caution">
    <text evidence="1">The sequence shown here is derived from an EMBL/GenBank/DDBJ whole genome shotgun (WGS) entry which is preliminary data.</text>
</comment>
<keyword evidence="2" id="KW-1185">Reference proteome</keyword>
<evidence type="ECO:0000313" key="2">
    <source>
        <dbReference type="Proteomes" id="UP000499080"/>
    </source>
</evidence>
<evidence type="ECO:0000313" key="1">
    <source>
        <dbReference type="EMBL" id="GBN41799.1"/>
    </source>
</evidence>
<accession>A0A4Y2NSY5</accession>
<name>A0A4Y2NSY5_ARAVE</name>
<gene>
    <name evidence="1" type="ORF">AVEN_192460_1</name>
</gene>
<dbReference type="EMBL" id="BGPR01009710">
    <property type="protein sequence ID" value="GBN41799.1"/>
    <property type="molecule type" value="Genomic_DNA"/>
</dbReference>
<sequence length="107" mass="12188">MNPTLSAPADVEGIVFKASPSFKIFDDRFPVESNYCNSCFTILLKVELLLVEQRRTFVFEWIAFYNFSYNVQDFSSKVSVLYSSECEELDSDSSSSQKSLVIIILVC</sequence>
<reference evidence="1 2" key="1">
    <citation type="journal article" date="2019" name="Sci. Rep.">
        <title>Orb-weaving spider Araneus ventricosus genome elucidates the spidroin gene catalogue.</title>
        <authorList>
            <person name="Kono N."/>
            <person name="Nakamura H."/>
            <person name="Ohtoshi R."/>
            <person name="Moran D.A.P."/>
            <person name="Shinohara A."/>
            <person name="Yoshida Y."/>
            <person name="Fujiwara M."/>
            <person name="Mori M."/>
            <person name="Tomita M."/>
            <person name="Arakawa K."/>
        </authorList>
    </citation>
    <scope>NUCLEOTIDE SEQUENCE [LARGE SCALE GENOMIC DNA]</scope>
</reference>
<protein>
    <submittedName>
        <fullName evidence="1">Uncharacterized protein</fullName>
    </submittedName>
</protein>
<proteinExistence type="predicted"/>
<dbReference type="AlphaFoldDB" id="A0A4Y2NSY5"/>